<dbReference type="EMBL" id="CP012713">
    <property type="protein sequence ID" value="ALF16758.1"/>
    <property type="molecule type" value="Genomic_DNA"/>
</dbReference>
<dbReference type="RefSeq" id="WP_060675534.1">
    <property type="nucleotide sequence ID" value="NZ_CP012713.1"/>
</dbReference>
<sequence length="162" mass="18573">MLKRVVMLIVLGLIFNSCQEIAIIKYSIDDAKQQAKIREITNPYYGKDGAWSYQTNKEVFNAVKEVLKRPINKEIQFDGIKIMIPEDTRINSQKGAIVDIKTGYGLPICIYTKDYCDTYSDARSKKRLAGGYYYICYFSENKDTKALFEKISEVNGFTEGCK</sequence>
<evidence type="ECO:0000313" key="1">
    <source>
        <dbReference type="EMBL" id="ALF16758.1"/>
    </source>
</evidence>
<dbReference type="AlphaFoldDB" id="A0A0M4RVV2"/>
<organism evidence="1">
    <name type="scientific">Fusobacterium animalis</name>
    <dbReference type="NCBI Taxonomy" id="76859"/>
    <lineage>
        <taxon>Bacteria</taxon>
        <taxon>Fusobacteriati</taxon>
        <taxon>Fusobacteriota</taxon>
        <taxon>Fusobacteriia</taxon>
        <taxon>Fusobacteriales</taxon>
        <taxon>Fusobacteriaceae</taxon>
        <taxon>Fusobacterium</taxon>
    </lineage>
</organism>
<gene>
    <name evidence="1" type="ORF">RN98_00440</name>
</gene>
<proteinExistence type="predicted"/>
<evidence type="ECO:0000313" key="2">
    <source>
        <dbReference type="Proteomes" id="UP000063147"/>
    </source>
</evidence>
<protein>
    <submittedName>
        <fullName evidence="1">Uncharacterized protein</fullName>
    </submittedName>
</protein>
<accession>A0A0M4RVV2</accession>
<name>A0A0M4RVV2_9FUSO</name>
<reference evidence="1 2" key="1">
    <citation type="submission" date="2015-09" db="EMBL/GenBank/DDBJ databases">
        <authorList>
            <person name="Jackson K.R."/>
            <person name="Lunt B.L."/>
            <person name="Fisher J.N.B."/>
            <person name="Gardner A.V."/>
            <person name="Bailey M.E."/>
            <person name="Deus L.M."/>
            <person name="Earl A.S."/>
            <person name="Gibby P.D."/>
            <person name="Hartmann K.A."/>
            <person name="Liu J.E."/>
            <person name="Manci A.M."/>
            <person name="Nielsen D.A."/>
            <person name="Solomon M.B."/>
            <person name="Breakwell D.P."/>
            <person name="Burnett S.H."/>
            <person name="Grose J.H."/>
        </authorList>
    </citation>
    <scope>NUCLEOTIDE SEQUENCE [LARGE SCALE GENOMIC DNA]</scope>
    <source>
        <strain evidence="1 2">KCOM 1279</strain>
    </source>
</reference>
<dbReference type="OrthoDB" id="89570at2"/>
<dbReference type="Proteomes" id="UP000063147">
    <property type="component" value="Chromosome"/>
</dbReference>
<dbReference type="PATRIC" id="fig|76859.3.peg.87"/>